<dbReference type="Proteomes" id="UP000276133">
    <property type="component" value="Unassembled WGS sequence"/>
</dbReference>
<name>A0A3M7RHV4_BRAPC</name>
<protein>
    <submittedName>
        <fullName evidence="1">Uncharacterized protein</fullName>
    </submittedName>
</protein>
<reference evidence="1 2" key="1">
    <citation type="journal article" date="2018" name="Sci. Rep.">
        <title>Genomic signatures of local adaptation to the degree of environmental predictability in rotifers.</title>
        <authorList>
            <person name="Franch-Gras L."/>
            <person name="Hahn C."/>
            <person name="Garcia-Roger E.M."/>
            <person name="Carmona M.J."/>
            <person name="Serra M."/>
            <person name="Gomez A."/>
        </authorList>
    </citation>
    <scope>NUCLEOTIDE SEQUENCE [LARGE SCALE GENOMIC DNA]</scope>
    <source>
        <strain evidence="1">HYR1</strain>
    </source>
</reference>
<sequence>MPTKITYYSEMMGMKQILKKAVLYKKIKSRTRIKNQKLKFSGQFFKLPEISYYIKKPLNQKKRFNDKY</sequence>
<evidence type="ECO:0000313" key="2">
    <source>
        <dbReference type="Proteomes" id="UP000276133"/>
    </source>
</evidence>
<dbReference type="EMBL" id="REGN01003358">
    <property type="protein sequence ID" value="RNA23037.1"/>
    <property type="molecule type" value="Genomic_DNA"/>
</dbReference>
<organism evidence="1 2">
    <name type="scientific">Brachionus plicatilis</name>
    <name type="common">Marine rotifer</name>
    <name type="synonym">Brachionus muelleri</name>
    <dbReference type="NCBI Taxonomy" id="10195"/>
    <lineage>
        <taxon>Eukaryota</taxon>
        <taxon>Metazoa</taxon>
        <taxon>Spiralia</taxon>
        <taxon>Gnathifera</taxon>
        <taxon>Rotifera</taxon>
        <taxon>Eurotatoria</taxon>
        <taxon>Monogononta</taxon>
        <taxon>Pseudotrocha</taxon>
        <taxon>Ploima</taxon>
        <taxon>Brachionidae</taxon>
        <taxon>Brachionus</taxon>
    </lineage>
</organism>
<evidence type="ECO:0000313" key="1">
    <source>
        <dbReference type="EMBL" id="RNA23037.1"/>
    </source>
</evidence>
<proteinExistence type="predicted"/>
<comment type="caution">
    <text evidence="1">The sequence shown here is derived from an EMBL/GenBank/DDBJ whole genome shotgun (WGS) entry which is preliminary data.</text>
</comment>
<keyword evidence="2" id="KW-1185">Reference proteome</keyword>
<dbReference type="AlphaFoldDB" id="A0A3M7RHV4"/>
<accession>A0A3M7RHV4</accession>
<gene>
    <name evidence="1" type="ORF">BpHYR1_014688</name>
</gene>